<evidence type="ECO:0000313" key="1">
    <source>
        <dbReference type="EMBL" id="TQK97335.1"/>
    </source>
</evidence>
<evidence type="ECO:0000313" key="2">
    <source>
        <dbReference type="Proteomes" id="UP000318103"/>
    </source>
</evidence>
<protein>
    <submittedName>
        <fullName evidence="1">SUKH-4 immunity protein of toxin-antitoxin system</fullName>
    </submittedName>
</protein>
<keyword evidence="2" id="KW-1185">Reference proteome</keyword>
<organism evidence="1 2">
    <name type="scientific">Streptomyces puniciscabiei</name>
    <dbReference type="NCBI Taxonomy" id="164348"/>
    <lineage>
        <taxon>Bacteria</taxon>
        <taxon>Bacillati</taxon>
        <taxon>Actinomycetota</taxon>
        <taxon>Actinomycetes</taxon>
        <taxon>Kitasatosporales</taxon>
        <taxon>Streptomycetaceae</taxon>
        <taxon>Streptomyces</taxon>
    </lineage>
</organism>
<dbReference type="Proteomes" id="UP000318103">
    <property type="component" value="Unassembled WGS sequence"/>
</dbReference>
<dbReference type="InterPro" id="IPR025851">
    <property type="entry name" value="SUKH-4"/>
</dbReference>
<dbReference type="Pfam" id="PF14435">
    <property type="entry name" value="SUKH-4"/>
    <property type="match status" value="1"/>
</dbReference>
<dbReference type="RefSeq" id="WP_055706399.1">
    <property type="nucleotide sequence ID" value="NZ_JBPJFI010000001.1"/>
</dbReference>
<gene>
    <name evidence="1" type="ORF">FB563_2298</name>
</gene>
<dbReference type="EMBL" id="VFNX01000001">
    <property type="protein sequence ID" value="TQK97335.1"/>
    <property type="molecule type" value="Genomic_DNA"/>
</dbReference>
<proteinExistence type="predicted"/>
<reference evidence="1 2" key="1">
    <citation type="submission" date="2019-06" db="EMBL/GenBank/DDBJ databases">
        <title>Sequencing the genomes of 1000 actinobacteria strains.</title>
        <authorList>
            <person name="Klenk H.-P."/>
        </authorList>
    </citation>
    <scope>NUCLEOTIDE SEQUENCE [LARGE SCALE GENOMIC DNA]</scope>
    <source>
        <strain evidence="1 2">DSM 41929</strain>
    </source>
</reference>
<dbReference type="OrthoDB" id="4284160at2"/>
<dbReference type="AlphaFoldDB" id="A0A542UE34"/>
<name>A0A542UE34_9ACTN</name>
<comment type="caution">
    <text evidence="1">The sequence shown here is derived from an EMBL/GenBank/DDBJ whole genome shotgun (WGS) entry which is preliminary data.</text>
</comment>
<sequence>MKYAVSSEDVIRLFGLDGVNYYPQYDGSELDAKAAEFLAGVGLPTDRTFASRAEPESGFPTPNELGPLFGRRGQACPPERRHWLVLGYLVTALVVLDPRTGTIHVYPEGESDSQLLHRDVESFVFTLCAFRKLTDAYTEDEDQVEEFAYEFRQAVTTVDPTPLADEETEWNRLLDEVLEGMW</sequence>
<accession>A0A542UE34</accession>